<dbReference type="AlphaFoldDB" id="A0A8J2M6I1"/>
<feature type="compositionally biased region" description="Gly residues" evidence="1">
    <location>
        <begin position="203"/>
        <end position="223"/>
    </location>
</feature>
<reference evidence="3" key="1">
    <citation type="submission" date="2021-09" db="EMBL/GenBank/DDBJ databases">
        <authorList>
            <consortium name="Pathogen Informatics"/>
        </authorList>
    </citation>
    <scope>NUCLEOTIDE SEQUENCE</scope>
</reference>
<keyword evidence="2" id="KW-0472">Membrane</keyword>
<accession>A0A8J2M6I1</accession>
<keyword evidence="4" id="KW-1185">Reference proteome</keyword>
<feature type="compositionally biased region" description="Gly residues" evidence="1">
    <location>
        <begin position="172"/>
        <end position="189"/>
    </location>
</feature>
<dbReference type="EMBL" id="CAKAEH010001424">
    <property type="protein sequence ID" value="CAG9536040.1"/>
    <property type="molecule type" value="Genomic_DNA"/>
</dbReference>
<feature type="compositionally biased region" description="Basic and acidic residues" evidence="1">
    <location>
        <begin position="193"/>
        <end position="202"/>
    </location>
</feature>
<protein>
    <submittedName>
        <fullName evidence="3">Uncharacterized protein</fullName>
    </submittedName>
</protein>
<organism evidence="3 4">
    <name type="scientific">Cercopithifilaria johnstoni</name>
    <dbReference type="NCBI Taxonomy" id="2874296"/>
    <lineage>
        <taxon>Eukaryota</taxon>
        <taxon>Metazoa</taxon>
        <taxon>Ecdysozoa</taxon>
        <taxon>Nematoda</taxon>
        <taxon>Chromadorea</taxon>
        <taxon>Rhabditida</taxon>
        <taxon>Spirurina</taxon>
        <taxon>Spiruromorpha</taxon>
        <taxon>Filarioidea</taxon>
        <taxon>Onchocercidae</taxon>
        <taxon>Cercopithifilaria</taxon>
    </lineage>
</organism>
<comment type="caution">
    <text evidence="3">The sequence shown here is derived from an EMBL/GenBank/DDBJ whole genome shotgun (WGS) entry which is preliminary data.</text>
</comment>
<name>A0A8J2M6I1_9BILA</name>
<evidence type="ECO:0000256" key="1">
    <source>
        <dbReference type="SAM" id="MobiDB-lite"/>
    </source>
</evidence>
<evidence type="ECO:0000313" key="3">
    <source>
        <dbReference type="EMBL" id="CAG9536040.1"/>
    </source>
</evidence>
<evidence type="ECO:0000313" key="4">
    <source>
        <dbReference type="Proteomes" id="UP000746747"/>
    </source>
</evidence>
<sequence length="256" mass="25184">MIFYLSNVIIYYLIISILSVVLFLAPLIIMQMACATHKKHRCEITNSMRSIVPPMMQVQQQQQPMTVPAYAKNSSAVPYQDVQPAATGTIPTSPSAELKVNAKKSTSKGSIEPEGSREKEKDGGITNGKGGKGGEGGGGGGGGTGGGGEGGGGGGGGGGGDDIGVDEKKGRGGGGGVGTGGGRGGGGGDDISVDEKKGRGGEGRGGGGVGTGGVGGGGGGGDDIGIDGKGGKRDNELDECPDLTPDILKNIIYDGY</sequence>
<dbReference type="Proteomes" id="UP000746747">
    <property type="component" value="Unassembled WGS sequence"/>
</dbReference>
<feature type="region of interest" description="Disordered" evidence="1">
    <location>
        <begin position="84"/>
        <end position="241"/>
    </location>
</feature>
<keyword evidence="2" id="KW-0812">Transmembrane</keyword>
<evidence type="ECO:0000256" key="2">
    <source>
        <dbReference type="SAM" id="Phobius"/>
    </source>
</evidence>
<gene>
    <name evidence="3" type="ORF">CJOHNSTONI_LOCUS6003</name>
</gene>
<proteinExistence type="predicted"/>
<feature type="transmembrane region" description="Helical" evidence="2">
    <location>
        <begin position="9"/>
        <end position="33"/>
    </location>
</feature>
<feature type="compositionally biased region" description="Basic and acidic residues" evidence="1">
    <location>
        <begin position="114"/>
        <end position="123"/>
    </location>
</feature>
<feature type="compositionally biased region" description="Gly residues" evidence="1">
    <location>
        <begin position="125"/>
        <end position="162"/>
    </location>
</feature>
<dbReference type="OrthoDB" id="5875710at2759"/>
<keyword evidence="2" id="KW-1133">Transmembrane helix</keyword>